<sequence length="298" mass="33160">MWRLFALLVISTLYLSAPASSAPYQLAPYKDELFAYPRILDSQFDGDYLEVEYDRPRDLDARDAVRGERVKQDYVSLDTDAVTADRTVKFGRKTISYYAVGKVDGGAKAIVVFVHGLGSGRDTGVDDWIHGGNFNRIKNLMMRNDGVYLSPSFSNFRTGGAEEMRDLINFGSVMSPGAPVFLACGSMGASLCWRLIRDDSVRPLLGGVLLLDPVMDGDDIRFAAALPPAERIPILITGSREDTRVGWKGQRDLFIALKKAVPDYPIRYVLFSAGTHGLSWRMVDWRTTLNWMLETKGG</sequence>
<dbReference type="RefSeq" id="WP_090874772.1">
    <property type="nucleotide sequence ID" value="NZ_FMXQ01000001.1"/>
</dbReference>
<protein>
    <recommendedName>
        <fullName evidence="4">Alpha/beta hydrolase family protein</fullName>
    </recommendedName>
</protein>
<evidence type="ECO:0000313" key="2">
    <source>
        <dbReference type="EMBL" id="SDB08219.1"/>
    </source>
</evidence>
<dbReference type="Proteomes" id="UP000199071">
    <property type="component" value="Unassembled WGS sequence"/>
</dbReference>
<dbReference type="InterPro" id="IPR029058">
    <property type="entry name" value="AB_hydrolase_fold"/>
</dbReference>
<keyword evidence="1" id="KW-0732">Signal</keyword>
<name>A0A1G6AIQ6_9HYPH</name>
<dbReference type="AlphaFoldDB" id="A0A1G6AIQ6"/>
<evidence type="ECO:0000313" key="3">
    <source>
        <dbReference type="Proteomes" id="UP000199071"/>
    </source>
</evidence>
<gene>
    <name evidence="2" type="ORF">SAMN02982931_00688</name>
</gene>
<keyword evidence="3" id="KW-1185">Reference proteome</keyword>
<dbReference type="EMBL" id="FMXQ01000001">
    <property type="protein sequence ID" value="SDB08219.1"/>
    <property type="molecule type" value="Genomic_DNA"/>
</dbReference>
<feature type="chain" id="PRO_5011500384" description="Alpha/beta hydrolase family protein" evidence="1">
    <location>
        <begin position="22"/>
        <end position="298"/>
    </location>
</feature>
<feature type="signal peptide" evidence="1">
    <location>
        <begin position="1"/>
        <end position="21"/>
    </location>
</feature>
<evidence type="ECO:0000256" key="1">
    <source>
        <dbReference type="SAM" id="SignalP"/>
    </source>
</evidence>
<dbReference type="Gene3D" id="3.40.50.1820">
    <property type="entry name" value="alpha/beta hydrolase"/>
    <property type="match status" value="1"/>
</dbReference>
<reference evidence="2 3" key="1">
    <citation type="submission" date="2016-10" db="EMBL/GenBank/DDBJ databases">
        <authorList>
            <person name="de Groot N.N."/>
        </authorList>
    </citation>
    <scope>NUCLEOTIDE SEQUENCE [LARGE SCALE GENOMIC DNA]</scope>
    <source>
        <strain evidence="2 3">ATCC 35022</strain>
    </source>
</reference>
<organism evidence="2 3">
    <name type="scientific">Bauldia litoralis</name>
    <dbReference type="NCBI Taxonomy" id="665467"/>
    <lineage>
        <taxon>Bacteria</taxon>
        <taxon>Pseudomonadati</taxon>
        <taxon>Pseudomonadota</taxon>
        <taxon>Alphaproteobacteria</taxon>
        <taxon>Hyphomicrobiales</taxon>
        <taxon>Kaistiaceae</taxon>
        <taxon>Bauldia</taxon>
    </lineage>
</organism>
<dbReference type="OrthoDB" id="9807541at2"/>
<evidence type="ECO:0008006" key="4">
    <source>
        <dbReference type="Google" id="ProtNLM"/>
    </source>
</evidence>
<accession>A0A1G6AIQ6</accession>
<proteinExistence type="predicted"/>
<dbReference type="SUPFAM" id="SSF53474">
    <property type="entry name" value="alpha/beta-Hydrolases"/>
    <property type="match status" value="1"/>
</dbReference>
<dbReference type="STRING" id="665467.SAMN02982931_00688"/>